<organism evidence="2 3">
    <name type="scientific">Fomitopsis schrenkii</name>
    <name type="common">Brown rot fungus</name>
    <dbReference type="NCBI Taxonomy" id="2126942"/>
    <lineage>
        <taxon>Eukaryota</taxon>
        <taxon>Fungi</taxon>
        <taxon>Dikarya</taxon>
        <taxon>Basidiomycota</taxon>
        <taxon>Agaricomycotina</taxon>
        <taxon>Agaricomycetes</taxon>
        <taxon>Polyporales</taxon>
        <taxon>Fomitopsis</taxon>
    </lineage>
</organism>
<dbReference type="InterPro" id="IPR001810">
    <property type="entry name" value="F-box_dom"/>
</dbReference>
<feature type="non-terminal residue" evidence="2">
    <location>
        <position position="173"/>
    </location>
</feature>
<gene>
    <name evidence="2" type="ORF">FOMPIDRAFT_1135667</name>
</gene>
<dbReference type="HOGENOM" id="CLU_1551280_0_0_1"/>
<evidence type="ECO:0000259" key="1">
    <source>
        <dbReference type="Pfam" id="PF12937"/>
    </source>
</evidence>
<dbReference type="EMBL" id="KE504260">
    <property type="protein sequence ID" value="EPS93713.1"/>
    <property type="molecule type" value="Genomic_DNA"/>
</dbReference>
<dbReference type="OrthoDB" id="2800666at2759"/>
<dbReference type="Gene3D" id="1.20.1280.50">
    <property type="match status" value="1"/>
</dbReference>
<proteinExistence type="predicted"/>
<evidence type="ECO:0000313" key="3">
    <source>
        <dbReference type="Proteomes" id="UP000015241"/>
    </source>
</evidence>
<evidence type="ECO:0000313" key="2">
    <source>
        <dbReference type="EMBL" id="EPS93713.1"/>
    </source>
</evidence>
<dbReference type="Proteomes" id="UP000015241">
    <property type="component" value="Unassembled WGS sequence"/>
</dbReference>
<sequence length="173" mass="19383">MTSREALERQKVHHYECIRVINTQLNALAPVSRIPPEVLSEIFLHTAERVAALGSSPPRVRDWIRVTHVCRHWRETALQCTALWSRVDVPALPERLSEFLSRSKDAPLSMVLSFRPLRQPGTRQFVSSEDAVLLALSALHRVQTLVVDASGDPTKAVLQRLGGRAPLLESLTI</sequence>
<reference evidence="2 3" key="1">
    <citation type="journal article" date="2012" name="Science">
        <title>The Paleozoic origin of enzymatic lignin decomposition reconstructed from 31 fungal genomes.</title>
        <authorList>
            <person name="Floudas D."/>
            <person name="Binder M."/>
            <person name="Riley R."/>
            <person name="Barry K."/>
            <person name="Blanchette R.A."/>
            <person name="Henrissat B."/>
            <person name="Martinez A.T."/>
            <person name="Otillar R."/>
            <person name="Spatafora J.W."/>
            <person name="Yadav J.S."/>
            <person name="Aerts A."/>
            <person name="Benoit I."/>
            <person name="Boyd A."/>
            <person name="Carlson A."/>
            <person name="Copeland A."/>
            <person name="Coutinho P.M."/>
            <person name="de Vries R.P."/>
            <person name="Ferreira P."/>
            <person name="Findley K."/>
            <person name="Foster B."/>
            <person name="Gaskell J."/>
            <person name="Glotzer D."/>
            <person name="Gorecki P."/>
            <person name="Heitman J."/>
            <person name="Hesse C."/>
            <person name="Hori C."/>
            <person name="Igarashi K."/>
            <person name="Jurgens J.A."/>
            <person name="Kallen N."/>
            <person name="Kersten P."/>
            <person name="Kohler A."/>
            <person name="Kuees U."/>
            <person name="Kumar T.K.A."/>
            <person name="Kuo A."/>
            <person name="LaButti K."/>
            <person name="Larrondo L.F."/>
            <person name="Lindquist E."/>
            <person name="Ling A."/>
            <person name="Lombard V."/>
            <person name="Lucas S."/>
            <person name="Lundell T."/>
            <person name="Martin R."/>
            <person name="McLaughlin D.J."/>
            <person name="Morgenstern I."/>
            <person name="Morin E."/>
            <person name="Murat C."/>
            <person name="Nagy L.G."/>
            <person name="Nolan M."/>
            <person name="Ohm R.A."/>
            <person name="Patyshakuliyeva A."/>
            <person name="Rokas A."/>
            <person name="Ruiz-Duenas F.J."/>
            <person name="Sabat G."/>
            <person name="Salamov A."/>
            <person name="Samejima M."/>
            <person name="Schmutz J."/>
            <person name="Slot J.C."/>
            <person name="St John F."/>
            <person name="Stenlid J."/>
            <person name="Sun H."/>
            <person name="Sun S."/>
            <person name="Syed K."/>
            <person name="Tsang A."/>
            <person name="Wiebenga A."/>
            <person name="Young D."/>
            <person name="Pisabarro A."/>
            <person name="Eastwood D.C."/>
            <person name="Martin F."/>
            <person name="Cullen D."/>
            <person name="Grigoriev I.V."/>
            <person name="Hibbett D.S."/>
        </authorList>
    </citation>
    <scope>NUCLEOTIDE SEQUENCE</scope>
    <source>
        <strain evidence="3">FP-58527</strain>
    </source>
</reference>
<protein>
    <recommendedName>
        <fullName evidence="1">F-box domain-containing protein</fullName>
    </recommendedName>
</protein>
<dbReference type="InParanoid" id="S8DRB3"/>
<dbReference type="AlphaFoldDB" id="S8DRB3"/>
<accession>S8DRB3</accession>
<name>S8DRB3_FOMSC</name>
<keyword evidence="3" id="KW-1185">Reference proteome</keyword>
<dbReference type="STRING" id="743788.S8DRB3"/>
<dbReference type="Pfam" id="PF12937">
    <property type="entry name" value="F-box-like"/>
    <property type="match status" value="1"/>
</dbReference>
<feature type="domain" description="F-box" evidence="1">
    <location>
        <begin position="32"/>
        <end position="88"/>
    </location>
</feature>